<keyword evidence="11" id="KW-1185">Reference proteome</keyword>
<evidence type="ECO:0000256" key="7">
    <source>
        <dbReference type="ARBA" id="ARBA00023308"/>
    </source>
</evidence>
<evidence type="ECO:0000256" key="1">
    <source>
        <dbReference type="ARBA" id="ARBA00009156"/>
    </source>
</evidence>
<dbReference type="SUPFAM" id="SSF53067">
    <property type="entry name" value="Actin-like ATPase domain"/>
    <property type="match status" value="2"/>
</dbReference>
<keyword evidence="5 10" id="KW-0418">Kinase</keyword>
<dbReference type="Gene3D" id="3.30.420.40">
    <property type="match status" value="2"/>
</dbReference>
<dbReference type="PANTHER" id="PTHR43095:SF5">
    <property type="entry name" value="XYLULOSE KINASE"/>
    <property type="match status" value="1"/>
</dbReference>
<dbReference type="InterPro" id="IPR018484">
    <property type="entry name" value="FGGY_N"/>
</dbReference>
<dbReference type="EMBL" id="JACCBU010000001">
    <property type="protein sequence ID" value="NYE70175.1"/>
    <property type="molecule type" value="Genomic_DNA"/>
</dbReference>
<dbReference type="GO" id="GO:0008993">
    <property type="term" value="F:rhamnulokinase activity"/>
    <property type="evidence" value="ECO:0007669"/>
    <property type="project" value="UniProtKB-EC"/>
</dbReference>
<evidence type="ECO:0000259" key="9">
    <source>
        <dbReference type="Pfam" id="PF02782"/>
    </source>
</evidence>
<dbReference type="RefSeq" id="WP_179749449.1">
    <property type="nucleotide sequence ID" value="NZ_JACCBU010000001.1"/>
</dbReference>
<feature type="domain" description="Carbohydrate kinase FGGY N-terminal" evidence="8">
    <location>
        <begin position="16"/>
        <end position="255"/>
    </location>
</feature>
<keyword evidence="4" id="KW-0547">Nucleotide-binding</keyword>
<protein>
    <submittedName>
        <fullName evidence="10">Rhamnulokinase</fullName>
        <ecNumber evidence="10">2.7.1.5</ecNumber>
    </submittedName>
</protein>
<proteinExistence type="inferred from homology"/>
<keyword evidence="7" id="KW-0684">Rhamnose metabolism</keyword>
<keyword evidence="2" id="KW-0859">Xylose metabolism</keyword>
<organism evidence="10 11">
    <name type="scientific">Microlunatus parietis</name>
    <dbReference type="NCBI Taxonomy" id="682979"/>
    <lineage>
        <taxon>Bacteria</taxon>
        <taxon>Bacillati</taxon>
        <taxon>Actinomycetota</taxon>
        <taxon>Actinomycetes</taxon>
        <taxon>Propionibacteriales</taxon>
        <taxon>Propionibacteriaceae</taxon>
        <taxon>Microlunatus</taxon>
    </lineage>
</organism>
<dbReference type="PANTHER" id="PTHR43095">
    <property type="entry name" value="SUGAR KINASE"/>
    <property type="match status" value="1"/>
</dbReference>
<keyword evidence="2" id="KW-0119">Carbohydrate metabolism</keyword>
<dbReference type="CDD" id="cd07771">
    <property type="entry name" value="ASKHA_NBD_FGGY_RhaB-like"/>
    <property type="match status" value="1"/>
</dbReference>
<dbReference type="Pfam" id="PF02782">
    <property type="entry name" value="FGGY_C"/>
    <property type="match status" value="1"/>
</dbReference>
<dbReference type="InterPro" id="IPR050406">
    <property type="entry name" value="FGGY_Carb_Kinase"/>
</dbReference>
<dbReference type="GO" id="GO:0019301">
    <property type="term" value="P:rhamnose catabolic process"/>
    <property type="evidence" value="ECO:0007669"/>
    <property type="project" value="InterPro"/>
</dbReference>
<dbReference type="InterPro" id="IPR013449">
    <property type="entry name" value="Rhamnulokinase"/>
</dbReference>
<reference evidence="10 11" key="1">
    <citation type="submission" date="2020-07" db="EMBL/GenBank/DDBJ databases">
        <title>Sequencing the genomes of 1000 actinobacteria strains.</title>
        <authorList>
            <person name="Klenk H.-P."/>
        </authorList>
    </citation>
    <scope>NUCLEOTIDE SEQUENCE [LARGE SCALE GENOMIC DNA]</scope>
    <source>
        <strain evidence="10 11">DSM 22083</strain>
    </source>
</reference>
<dbReference type="GO" id="GO:0042732">
    <property type="term" value="P:D-xylose metabolic process"/>
    <property type="evidence" value="ECO:0007669"/>
    <property type="project" value="UniProtKB-KW"/>
</dbReference>
<gene>
    <name evidence="10" type="ORF">BKA15_001504</name>
</gene>
<dbReference type="InterPro" id="IPR018485">
    <property type="entry name" value="FGGY_C"/>
</dbReference>
<sequence>MTPIRQAQGTTGPVFGAVDIGASGGRVMAGRVVDGRVELELVHRFGNQLDHRGDRLFWDFERIHRDVIDGLTRLAARHDHVVSLGIDTWAVDYGLLDADGALIGDPFAYRDDRTAAVIDDVHGKIDFAELYGIAGLQFLPFNTLYQLAAEQRGDRWARARTMLMLPDLLAYRLTGQRHAEATNASTTGLFDATTRDWSPVIIERLGLDGSLLPKVIPSGTVIGPLLPDVAARTGLPRTTVVTAVGSHDTASAVAGTPLRSPAAAYISSGTWSLVGVELEAPILTAESRLANFTNEGGVDGKVRYLRNAGGLWLLSECVREWERDGEPVDLGRLLGEAAEVSGPVALIDVDAEEFIAPDDMPRRIAAACERTGQPVPRTRAEFARTICESLATAYASIVRQAGELSGRSVETVHITGGGSQNALLCRLTEEACGLPVIAGPVEATAIGNVLVQARSHGALPGTLADLRRAIPR</sequence>
<dbReference type="Proteomes" id="UP000569914">
    <property type="component" value="Unassembled WGS sequence"/>
</dbReference>
<evidence type="ECO:0000256" key="2">
    <source>
        <dbReference type="ARBA" id="ARBA00022629"/>
    </source>
</evidence>
<keyword evidence="6" id="KW-0067">ATP-binding</keyword>
<evidence type="ECO:0000256" key="4">
    <source>
        <dbReference type="ARBA" id="ARBA00022741"/>
    </source>
</evidence>
<dbReference type="InterPro" id="IPR043129">
    <property type="entry name" value="ATPase_NBD"/>
</dbReference>
<evidence type="ECO:0000256" key="6">
    <source>
        <dbReference type="ARBA" id="ARBA00022840"/>
    </source>
</evidence>
<keyword evidence="3 10" id="KW-0808">Transferase</keyword>
<evidence type="ECO:0000259" key="8">
    <source>
        <dbReference type="Pfam" id="PF00370"/>
    </source>
</evidence>
<evidence type="ECO:0000256" key="3">
    <source>
        <dbReference type="ARBA" id="ARBA00022679"/>
    </source>
</evidence>
<accession>A0A7Y9I4L8</accession>
<dbReference type="AlphaFoldDB" id="A0A7Y9I4L8"/>
<comment type="caution">
    <text evidence="10">The sequence shown here is derived from an EMBL/GenBank/DDBJ whole genome shotgun (WGS) entry which is preliminary data.</text>
</comment>
<comment type="similarity">
    <text evidence="1">Belongs to the FGGY kinase family.</text>
</comment>
<evidence type="ECO:0000313" key="11">
    <source>
        <dbReference type="Proteomes" id="UP000569914"/>
    </source>
</evidence>
<evidence type="ECO:0000256" key="5">
    <source>
        <dbReference type="ARBA" id="ARBA00022777"/>
    </source>
</evidence>
<dbReference type="GO" id="GO:0005524">
    <property type="term" value="F:ATP binding"/>
    <property type="evidence" value="ECO:0007669"/>
    <property type="project" value="UniProtKB-KW"/>
</dbReference>
<feature type="domain" description="Carbohydrate kinase FGGY C-terminal" evidence="9">
    <location>
        <begin position="264"/>
        <end position="455"/>
    </location>
</feature>
<name>A0A7Y9I4L8_9ACTN</name>
<dbReference type="EC" id="2.7.1.5" evidence="10"/>
<dbReference type="Pfam" id="PF00370">
    <property type="entry name" value="FGGY_N"/>
    <property type="match status" value="1"/>
</dbReference>
<evidence type="ECO:0000313" key="10">
    <source>
        <dbReference type="EMBL" id="NYE70175.1"/>
    </source>
</evidence>